<name>A0ABR3K7R3_TRISP</name>
<keyword evidence="2" id="KW-1185">Reference proteome</keyword>
<organism evidence="1 2">
    <name type="scientific">Trichinella spiralis</name>
    <name type="common">Trichina worm</name>
    <dbReference type="NCBI Taxonomy" id="6334"/>
    <lineage>
        <taxon>Eukaryota</taxon>
        <taxon>Metazoa</taxon>
        <taxon>Ecdysozoa</taxon>
        <taxon>Nematoda</taxon>
        <taxon>Enoplea</taxon>
        <taxon>Dorylaimia</taxon>
        <taxon>Trichinellida</taxon>
        <taxon>Trichinellidae</taxon>
        <taxon>Trichinella</taxon>
    </lineage>
</organism>
<reference evidence="1 2" key="1">
    <citation type="submission" date="2024-07" db="EMBL/GenBank/DDBJ databases">
        <title>Enhanced genomic and transcriptomic resources for Trichinella pseudospiralis and T. spiralis underpin the discovery of pronounced molecular differences between stages and species.</title>
        <authorList>
            <person name="Pasi K.K."/>
            <person name="La Rosa G."/>
            <person name="Gomez-Morales M.A."/>
            <person name="Tosini F."/>
            <person name="Sumanam S."/>
            <person name="Young N.D."/>
            <person name="Chang B.C."/>
            <person name="Robin G.B."/>
        </authorList>
    </citation>
    <scope>NUCLEOTIDE SEQUENCE [LARGE SCALE GENOMIC DNA]</scope>
    <source>
        <strain evidence="1">ISS534</strain>
    </source>
</reference>
<keyword evidence="1" id="KW-0547">Nucleotide-binding</keyword>
<keyword evidence="1" id="KW-0067">ATP-binding</keyword>
<dbReference type="Proteomes" id="UP001558632">
    <property type="component" value="Unassembled WGS sequence"/>
</dbReference>
<evidence type="ECO:0000313" key="2">
    <source>
        <dbReference type="Proteomes" id="UP001558632"/>
    </source>
</evidence>
<dbReference type="GO" id="GO:0005524">
    <property type="term" value="F:ATP binding"/>
    <property type="evidence" value="ECO:0007669"/>
    <property type="project" value="UniProtKB-KW"/>
</dbReference>
<gene>
    <name evidence="1" type="ORF">TSPI_07522</name>
</gene>
<proteinExistence type="predicted"/>
<comment type="caution">
    <text evidence="1">The sequence shown here is derived from an EMBL/GenBank/DDBJ whole genome shotgun (WGS) entry which is preliminary data.</text>
</comment>
<evidence type="ECO:0000313" key="1">
    <source>
        <dbReference type="EMBL" id="KAL1229712.1"/>
    </source>
</evidence>
<dbReference type="EMBL" id="JBEUSY010000482">
    <property type="protein sequence ID" value="KAL1229712.1"/>
    <property type="molecule type" value="Genomic_DNA"/>
</dbReference>
<protein>
    <submittedName>
        <fullName evidence="1">Hemin import ATP-binding protein HmuV</fullName>
    </submittedName>
</protein>
<sequence>MSHGNRWNNEEVVFEIYIIKYVQLNGIAAYTVGPERALVRKGGYFSNITQTGTVKRIWVGAIVFHNTPSASRARLDTSDTHLRPIRGASAFFTFGASTYATNCKT</sequence>
<accession>A0ABR3K7R3</accession>